<keyword evidence="1" id="KW-0732">Signal</keyword>
<protein>
    <recommendedName>
        <fullName evidence="4">PEP-CTERM sorting domain-containing protein</fullName>
    </recommendedName>
</protein>
<name>A0ABZ0RNW8_9BACT</name>
<feature type="signal peptide" evidence="1">
    <location>
        <begin position="1"/>
        <end position="32"/>
    </location>
</feature>
<keyword evidence="3" id="KW-1185">Reference proteome</keyword>
<sequence length="83" mass="8582">MTTKTIPASIYKTFTRASLLAVVSLWASASSADTVTWIGVDHGSVNSITINDNGGASGTLNLRLDGVSTFSIGAAISRFSFAL</sequence>
<evidence type="ECO:0000313" key="2">
    <source>
        <dbReference type="EMBL" id="WPJ96924.1"/>
    </source>
</evidence>
<organism evidence="2 3">
    <name type="scientific">Coraliomargarita algicola</name>
    <dbReference type="NCBI Taxonomy" id="3092156"/>
    <lineage>
        <taxon>Bacteria</taxon>
        <taxon>Pseudomonadati</taxon>
        <taxon>Verrucomicrobiota</taxon>
        <taxon>Opitutia</taxon>
        <taxon>Puniceicoccales</taxon>
        <taxon>Coraliomargaritaceae</taxon>
        <taxon>Coraliomargarita</taxon>
    </lineage>
</organism>
<dbReference type="Proteomes" id="UP001324993">
    <property type="component" value="Chromosome"/>
</dbReference>
<reference evidence="2 3" key="1">
    <citation type="submission" date="2023-11" db="EMBL/GenBank/DDBJ databases">
        <title>Coraliomargarita sp. nov., isolated from marine algae.</title>
        <authorList>
            <person name="Lee J.K."/>
            <person name="Baek J.H."/>
            <person name="Kim J.M."/>
            <person name="Choi D.G."/>
            <person name="Jeon C.O."/>
        </authorList>
    </citation>
    <scope>NUCLEOTIDE SEQUENCE [LARGE SCALE GENOMIC DNA]</scope>
    <source>
        <strain evidence="2 3">J2-16</strain>
    </source>
</reference>
<evidence type="ECO:0000256" key="1">
    <source>
        <dbReference type="SAM" id="SignalP"/>
    </source>
</evidence>
<evidence type="ECO:0000313" key="3">
    <source>
        <dbReference type="Proteomes" id="UP001324993"/>
    </source>
</evidence>
<proteinExistence type="predicted"/>
<dbReference type="EMBL" id="CP138858">
    <property type="protein sequence ID" value="WPJ96924.1"/>
    <property type="molecule type" value="Genomic_DNA"/>
</dbReference>
<feature type="chain" id="PRO_5046409405" description="PEP-CTERM sorting domain-containing protein" evidence="1">
    <location>
        <begin position="33"/>
        <end position="83"/>
    </location>
</feature>
<accession>A0ABZ0RNW8</accession>
<evidence type="ECO:0008006" key="4">
    <source>
        <dbReference type="Google" id="ProtNLM"/>
    </source>
</evidence>
<gene>
    <name evidence="2" type="ORF">SH580_04285</name>
</gene>
<dbReference type="RefSeq" id="WP_319833781.1">
    <property type="nucleotide sequence ID" value="NZ_CP138858.1"/>
</dbReference>